<dbReference type="EMBL" id="CP042304">
    <property type="protein sequence ID" value="QDZ09962.1"/>
    <property type="molecule type" value="Genomic_DNA"/>
</dbReference>
<evidence type="ECO:0000313" key="5">
    <source>
        <dbReference type="EMBL" id="QDZ09962.1"/>
    </source>
</evidence>
<accession>A0A5B8LR43</accession>
<dbReference type="SUPFAM" id="SSF55347">
    <property type="entry name" value="Glyceraldehyde-3-phosphate dehydrogenase-like, C-terminal domain"/>
    <property type="match status" value="1"/>
</dbReference>
<dbReference type="Gene3D" id="3.40.50.720">
    <property type="entry name" value="NAD(P)-binding Rossmann-like Domain"/>
    <property type="match status" value="1"/>
</dbReference>
<dbReference type="InterPro" id="IPR055170">
    <property type="entry name" value="GFO_IDH_MocA-like_dom"/>
</dbReference>
<reference evidence="5 6" key="1">
    <citation type="submission" date="2019-07" db="EMBL/GenBank/DDBJ databases">
        <title>Full genome sequence of Devosia sp. Gsoil 520.</title>
        <authorList>
            <person name="Im W.-T."/>
        </authorList>
    </citation>
    <scope>NUCLEOTIDE SEQUENCE [LARGE SCALE GENOMIC DNA]</scope>
    <source>
        <strain evidence="5 6">Gsoil 520</strain>
    </source>
</reference>
<evidence type="ECO:0000259" key="4">
    <source>
        <dbReference type="Pfam" id="PF22725"/>
    </source>
</evidence>
<protein>
    <submittedName>
        <fullName evidence="5">Inositol 2-dehydrogenase</fullName>
        <ecNumber evidence="5">1.1.1.18</ecNumber>
    </submittedName>
</protein>
<dbReference type="PANTHER" id="PTHR42840">
    <property type="entry name" value="NAD(P)-BINDING ROSSMANN-FOLD SUPERFAMILY PROTEIN-RELATED"/>
    <property type="match status" value="1"/>
</dbReference>
<dbReference type="NCBIfam" id="TIGR04380">
    <property type="entry name" value="myo_inos_iolG"/>
    <property type="match status" value="1"/>
</dbReference>
<keyword evidence="6" id="KW-1185">Reference proteome</keyword>
<gene>
    <name evidence="5" type="primary">iolG</name>
    <name evidence="5" type="ORF">FPZ08_03895</name>
</gene>
<evidence type="ECO:0000259" key="3">
    <source>
        <dbReference type="Pfam" id="PF01408"/>
    </source>
</evidence>
<dbReference type="OrthoDB" id="9792935at2"/>
<dbReference type="GO" id="GO:0000166">
    <property type="term" value="F:nucleotide binding"/>
    <property type="evidence" value="ECO:0007669"/>
    <property type="project" value="InterPro"/>
</dbReference>
<sequence length="345" mass="36754">MTTRFGLLGAGRIGKVHAKAISSNPKAQLVAVADAFEKAANDLASQYGCAVRSVGEILKSSDIDAVVICTPTDTHADLIEQFSKAGKAIFCEKPIDLDVERVKACLKVVDAAGGTLMVGFNRRFDPHFQAVKHTIDQGEIGAVEMVTIVSRDPGAPPVDYIKRSGGIFRDMTIHDFDMARFLLGEEIDTVSAQASVLVDPDIGTAGDYDSVSVMLSTASGKHATISNSRRATYGYDQRIEVHGSKGAVSAENQRPVSIEVANASGYTRPPLHDFFMTRYTEAYANEISAFIDAVESKSPASPSGIDGLIALALAEAALKSVKESRAVKVSEITGPLADRSVFQGR</sequence>
<evidence type="ECO:0000256" key="2">
    <source>
        <dbReference type="ARBA" id="ARBA00023002"/>
    </source>
</evidence>
<dbReference type="AlphaFoldDB" id="A0A5B8LR43"/>
<organism evidence="5 6">
    <name type="scientific">Devosia ginsengisoli</name>
    <dbReference type="NCBI Taxonomy" id="400770"/>
    <lineage>
        <taxon>Bacteria</taxon>
        <taxon>Pseudomonadati</taxon>
        <taxon>Pseudomonadota</taxon>
        <taxon>Alphaproteobacteria</taxon>
        <taxon>Hyphomicrobiales</taxon>
        <taxon>Devosiaceae</taxon>
        <taxon>Devosia</taxon>
    </lineage>
</organism>
<dbReference type="GO" id="GO:0050112">
    <property type="term" value="F:inositol 2-dehydrogenase (NAD+) activity"/>
    <property type="evidence" value="ECO:0007669"/>
    <property type="project" value="UniProtKB-EC"/>
</dbReference>
<dbReference type="InterPro" id="IPR000683">
    <property type="entry name" value="Gfo/Idh/MocA-like_OxRdtase_N"/>
</dbReference>
<dbReference type="PANTHER" id="PTHR42840:SF3">
    <property type="entry name" value="BINDING ROSSMANN FOLD OXIDOREDUCTASE, PUTATIVE (AFU_ORTHOLOGUE AFUA_2G10240)-RELATED"/>
    <property type="match status" value="1"/>
</dbReference>
<dbReference type="KEGG" id="dea:FPZ08_03895"/>
<dbReference type="Pfam" id="PF22725">
    <property type="entry name" value="GFO_IDH_MocA_C3"/>
    <property type="match status" value="1"/>
</dbReference>
<comment type="similarity">
    <text evidence="1">Belongs to the Gfo/Idh/MocA family.</text>
</comment>
<dbReference type="Gene3D" id="3.30.360.10">
    <property type="entry name" value="Dihydrodipicolinate Reductase, domain 2"/>
    <property type="match status" value="1"/>
</dbReference>
<name>A0A5B8LR43_9HYPH</name>
<evidence type="ECO:0000313" key="6">
    <source>
        <dbReference type="Proteomes" id="UP000315364"/>
    </source>
</evidence>
<dbReference type="RefSeq" id="WP_146288769.1">
    <property type="nucleotide sequence ID" value="NZ_CP042304.1"/>
</dbReference>
<dbReference type="GO" id="GO:0005737">
    <property type="term" value="C:cytoplasm"/>
    <property type="evidence" value="ECO:0007669"/>
    <property type="project" value="TreeGrafter"/>
</dbReference>
<keyword evidence="2 5" id="KW-0560">Oxidoreductase</keyword>
<dbReference type="EC" id="1.1.1.18" evidence="5"/>
<dbReference type="GO" id="GO:0006740">
    <property type="term" value="P:NADPH regeneration"/>
    <property type="evidence" value="ECO:0007669"/>
    <property type="project" value="TreeGrafter"/>
</dbReference>
<feature type="domain" description="Gfo/Idh/MocA-like oxidoreductase N-terminal" evidence="3">
    <location>
        <begin position="4"/>
        <end position="120"/>
    </location>
</feature>
<evidence type="ECO:0000256" key="1">
    <source>
        <dbReference type="ARBA" id="ARBA00010928"/>
    </source>
</evidence>
<dbReference type="Proteomes" id="UP000315364">
    <property type="component" value="Chromosome"/>
</dbReference>
<dbReference type="InterPro" id="IPR030827">
    <property type="entry name" value="Myo_inos_IolG"/>
</dbReference>
<feature type="domain" description="GFO/IDH/MocA-like oxidoreductase" evidence="4">
    <location>
        <begin position="128"/>
        <end position="248"/>
    </location>
</feature>
<dbReference type="InterPro" id="IPR036291">
    <property type="entry name" value="NAD(P)-bd_dom_sf"/>
</dbReference>
<proteinExistence type="inferred from homology"/>
<dbReference type="SUPFAM" id="SSF51735">
    <property type="entry name" value="NAD(P)-binding Rossmann-fold domains"/>
    <property type="match status" value="1"/>
</dbReference>
<dbReference type="Pfam" id="PF01408">
    <property type="entry name" value="GFO_IDH_MocA"/>
    <property type="match status" value="1"/>
</dbReference>